<dbReference type="SUPFAM" id="SSF53697">
    <property type="entry name" value="SIS domain"/>
    <property type="match status" value="1"/>
</dbReference>
<dbReference type="CDD" id="cd05015">
    <property type="entry name" value="SIS_PGI_1"/>
    <property type="match status" value="1"/>
</dbReference>
<proteinExistence type="inferred from homology"/>
<keyword evidence="3 7" id="KW-0312">Gluconeogenesis</keyword>
<evidence type="ECO:0000313" key="10">
    <source>
        <dbReference type="Proteomes" id="UP001156882"/>
    </source>
</evidence>
<feature type="active site" description="Proton donor" evidence="7">
    <location>
        <position position="352"/>
    </location>
</feature>
<keyword evidence="10" id="KW-1185">Reference proteome</keyword>
<dbReference type="Gene3D" id="1.10.1390.10">
    <property type="match status" value="1"/>
</dbReference>
<dbReference type="RefSeq" id="WP_284311348.1">
    <property type="nucleotide sequence ID" value="NZ_BSPC01000013.1"/>
</dbReference>
<dbReference type="PANTHER" id="PTHR11469">
    <property type="entry name" value="GLUCOSE-6-PHOSPHATE ISOMERASE"/>
    <property type="match status" value="1"/>
</dbReference>
<comment type="function">
    <text evidence="7">Catalyzes the reversible isomerization of glucose-6-phosphate to fructose-6-phosphate.</text>
</comment>
<organism evidence="9 10">
    <name type="scientific">Labrys miyagiensis</name>
    <dbReference type="NCBI Taxonomy" id="346912"/>
    <lineage>
        <taxon>Bacteria</taxon>
        <taxon>Pseudomonadati</taxon>
        <taxon>Pseudomonadota</taxon>
        <taxon>Alphaproteobacteria</taxon>
        <taxon>Hyphomicrobiales</taxon>
        <taxon>Xanthobacteraceae</taxon>
        <taxon>Labrys</taxon>
    </lineage>
</organism>
<reference evidence="10" key="1">
    <citation type="journal article" date="2019" name="Int. J. Syst. Evol. Microbiol.">
        <title>The Global Catalogue of Microorganisms (GCM) 10K type strain sequencing project: providing services to taxonomists for standard genome sequencing and annotation.</title>
        <authorList>
            <consortium name="The Broad Institute Genomics Platform"/>
            <consortium name="The Broad Institute Genome Sequencing Center for Infectious Disease"/>
            <person name="Wu L."/>
            <person name="Ma J."/>
        </authorList>
    </citation>
    <scope>NUCLEOTIDE SEQUENCE [LARGE SCALE GENOMIC DNA]</scope>
    <source>
        <strain evidence="10">NBRC 101365</strain>
    </source>
</reference>
<dbReference type="NCBIfam" id="NF001211">
    <property type="entry name" value="PRK00179.1"/>
    <property type="match status" value="1"/>
</dbReference>
<dbReference type="PRINTS" id="PR00662">
    <property type="entry name" value="G6PISOMERASE"/>
</dbReference>
<evidence type="ECO:0000256" key="7">
    <source>
        <dbReference type="HAMAP-Rule" id="MF_00473"/>
    </source>
</evidence>
<dbReference type="InterPro" id="IPR023096">
    <property type="entry name" value="G6P_Isomerase_C"/>
</dbReference>
<evidence type="ECO:0000256" key="8">
    <source>
        <dbReference type="RuleBase" id="RU000612"/>
    </source>
</evidence>
<sequence>MDHSQAATVWQDLEAHKQKLGATTTRDLFAADPDRFSKFSFSLDDVLVDFSKNRVSEETLALLLKLARAHCIETRRDEMFRGDAINTTEGRSVLHTALRAPADSQVLVDGKNVVPDVHAELDLCFAFANKIRSGELRGATGDKITDVVNIGIGGSDLGPAMGARALSPYAVDGPRPHFVSNVDGADMSDVLSRLDPSRTLFLVSSKTFTTIETMTNAHSARQWIAKSLGETAVGDHFAAISTNIVAVEAFGINKDRMFRFWDWVGGRYSMWSAIGLGLMIAIGPENFSEFLAGGHEVDRHFVSTPLEQNIPVLMGLIGIWHRNFMGYAAHAVLPYDQRLGRFPAYLQQLDMESNGKRVHLDGTPVTSDTGPLVWGEPGTNGQHAFYQLIHQGTSVIPGDFLIAAEPHETGMGDHHAILMANCLAQTEALMHGRSLEEAKGVLKAQGLDDKKIDLLGPHKVFPGNRPTTTIAYRKLTPRMLGRLVALYEHKVFTQGVIWGINSFDQWGVELGKELASRLLPVVKGANVEGLDASTKGLVAHLKSLRS</sequence>
<comment type="similarity">
    <text evidence="2 7 8">Belongs to the GPI family.</text>
</comment>
<comment type="pathway">
    <text evidence="1 7 8">Carbohydrate degradation; glycolysis; D-glyceraldehyde 3-phosphate and glycerone phosphate from D-glucose: step 2/4.</text>
</comment>
<feature type="active site" evidence="7">
    <location>
        <position position="383"/>
    </location>
</feature>
<dbReference type="EC" id="5.3.1.9" evidence="7"/>
<dbReference type="InterPro" id="IPR035482">
    <property type="entry name" value="SIS_PGI_2"/>
</dbReference>
<evidence type="ECO:0000256" key="5">
    <source>
        <dbReference type="ARBA" id="ARBA00023235"/>
    </source>
</evidence>
<comment type="pathway">
    <text evidence="7">Carbohydrate biosynthesis; gluconeogenesis.</text>
</comment>
<evidence type="ECO:0000256" key="4">
    <source>
        <dbReference type="ARBA" id="ARBA00023152"/>
    </source>
</evidence>
<dbReference type="PROSITE" id="PS51463">
    <property type="entry name" value="P_GLUCOSE_ISOMERASE_3"/>
    <property type="match status" value="1"/>
</dbReference>
<dbReference type="Gene3D" id="3.40.50.10490">
    <property type="entry name" value="Glucose-6-phosphate isomerase like protein, domain 1"/>
    <property type="match status" value="2"/>
</dbReference>
<dbReference type="GO" id="GO:0016853">
    <property type="term" value="F:isomerase activity"/>
    <property type="evidence" value="ECO:0007669"/>
    <property type="project" value="UniProtKB-KW"/>
</dbReference>
<dbReference type="CDD" id="cd05016">
    <property type="entry name" value="SIS_PGI_2"/>
    <property type="match status" value="1"/>
</dbReference>
<dbReference type="PANTHER" id="PTHR11469:SF1">
    <property type="entry name" value="GLUCOSE-6-PHOSPHATE ISOMERASE"/>
    <property type="match status" value="1"/>
</dbReference>
<name>A0ABQ6CE01_9HYPH</name>
<dbReference type="PROSITE" id="PS00765">
    <property type="entry name" value="P_GLUCOSE_ISOMERASE_1"/>
    <property type="match status" value="1"/>
</dbReference>
<feature type="active site" evidence="7">
    <location>
        <position position="512"/>
    </location>
</feature>
<dbReference type="EMBL" id="BSPC01000013">
    <property type="protein sequence ID" value="GLS18496.1"/>
    <property type="molecule type" value="Genomic_DNA"/>
</dbReference>
<evidence type="ECO:0000313" key="9">
    <source>
        <dbReference type="EMBL" id="GLS18496.1"/>
    </source>
</evidence>
<protein>
    <recommendedName>
        <fullName evidence="7">Glucose-6-phosphate isomerase</fullName>
        <shortName evidence="7">GPI</shortName>
        <ecNumber evidence="7">5.3.1.9</ecNumber>
    </recommendedName>
    <alternativeName>
        <fullName evidence="7">Phosphoglucose isomerase</fullName>
        <shortName evidence="7">PGI</shortName>
    </alternativeName>
    <alternativeName>
        <fullName evidence="7">Phosphohexose isomerase</fullName>
        <shortName evidence="7">PHI</shortName>
    </alternativeName>
</protein>
<evidence type="ECO:0000256" key="3">
    <source>
        <dbReference type="ARBA" id="ARBA00022432"/>
    </source>
</evidence>
<dbReference type="InterPro" id="IPR001672">
    <property type="entry name" value="G6P_Isomerase"/>
</dbReference>
<evidence type="ECO:0000256" key="1">
    <source>
        <dbReference type="ARBA" id="ARBA00004926"/>
    </source>
</evidence>
<dbReference type="PROSITE" id="PS00174">
    <property type="entry name" value="P_GLUCOSE_ISOMERASE_2"/>
    <property type="match status" value="1"/>
</dbReference>
<dbReference type="Pfam" id="PF00342">
    <property type="entry name" value="PGI"/>
    <property type="match status" value="1"/>
</dbReference>
<comment type="catalytic activity">
    <reaction evidence="6 7 8">
        <text>alpha-D-glucose 6-phosphate = beta-D-fructose 6-phosphate</text>
        <dbReference type="Rhea" id="RHEA:11816"/>
        <dbReference type="ChEBI" id="CHEBI:57634"/>
        <dbReference type="ChEBI" id="CHEBI:58225"/>
        <dbReference type="EC" id="5.3.1.9"/>
    </reaction>
</comment>
<keyword evidence="5 7" id="KW-0413">Isomerase</keyword>
<comment type="subcellular location">
    <subcellularLocation>
        <location evidence="7">Cytoplasm</location>
    </subcellularLocation>
</comment>
<evidence type="ECO:0000256" key="6">
    <source>
        <dbReference type="ARBA" id="ARBA00029321"/>
    </source>
</evidence>
<comment type="caution">
    <text evidence="9">The sequence shown here is derived from an EMBL/GenBank/DDBJ whole genome shotgun (WGS) entry which is preliminary data.</text>
</comment>
<dbReference type="InterPro" id="IPR035476">
    <property type="entry name" value="SIS_PGI_1"/>
</dbReference>
<dbReference type="InterPro" id="IPR046348">
    <property type="entry name" value="SIS_dom_sf"/>
</dbReference>
<dbReference type="HAMAP" id="MF_00473">
    <property type="entry name" value="G6P_isomerase"/>
    <property type="match status" value="1"/>
</dbReference>
<keyword evidence="7" id="KW-0963">Cytoplasm</keyword>
<gene>
    <name evidence="7 9" type="primary">pgi</name>
    <name evidence="9" type="ORF">GCM10007874_15130</name>
</gene>
<keyword evidence="4 7" id="KW-0324">Glycolysis</keyword>
<accession>A0ABQ6CE01</accession>
<dbReference type="Proteomes" id="UP001156882">
    <property type="component" value="Unassembled WGS sequence"/>
</dbReference>
<evidence type="ECO:0000256" key="2">
    <source>
        <dbReference type="ARBA" id="ARBA00006604"/>
    </source>
</evidence>
<dbReference type="InterPro" id="IPR018189">
    <property type="entry name" value="Phosphoglucose_isomerase_CS"/>
</dbReference>